<accession>A0A8D8YS05</accession>
<sequence>MLQLEDLQFVWPVFLAFSLLLVSKHLYQKFYQRDHLPKGTLGNHNWTRITDVSKATCCWRLLCATCVKKSVTFLIRLTSSVRGVYVPCILIVNRKLPRFVILVLTRSLSFRPTALHWRPRELVFGSGNLTSSPYMIQAGPRGPLLLFWVTESRATGTGLTFCPRFDVS</sequence>
<dbReference type="EMBL" id="HBUF01317087">
    <property type="protein sequence ID" value="CAG6694241.1"/>
    <property type="molecule type" value="Transcribed_RNA"/>
</dbReference>
<protein>
    <submittedName>
        <fullName evidence="1">Uncharacterized protein</fullName>
    </submittedName>
</protein>
<dbReference type="EMBL" id="HBUF01389846">
    <property type="protein sequence ID" value="CAG6733441.1"/>
    <property type="molecule type" value="Transcribed_RNA"/>
</dbReference>
<dbReference type="AlphaFoldDB" id="A0A8D8YS05"/>
<organism evidence="1">
    <name type="scientific">Cacopsylla melanoneura</name>
    <dbReference type="NCBI Taxonomy" id="428564"/>
    <lineage>
        <taxon>Eukaryota</taxon>
        <taxon>Metazoa</taxon>
        <taxon>Ecdysozoa</taxon>
        <taxon>Arthropoda</taxon>
        <taxon>Hexapoda</taxon>
        <taxon>Insecta</taxon>
        <taxon>Pterygota</taxon>
        <taxon>Neoptera</taxon>
        <taxon>Paraneoptera</taxon>
        <taxon>Hemiptera</taxon>
        <taxon>Sternorrhyncha</taxon>
        <taxon>Psylloidea</taxon>
        <taxon>Psyllidae</taxon>
        <taxon>Psyllinae</taxon>
        <taxon>Cacopsylla</taxon>
    </lineage>
</organism>
<reference evidence="1" key="1">
    <citation type="submission" date="2021-05" db="EMBL/GenBank/DDBJ databases">
        <authorList>
            <person name="Alioto T."/>
            <person name="Alioto T."/>
            <person name="Gomez Garrido J."/>
        </authorList>
    </citation>
    <scope>NUCLEOTIDE SEQUENCE</scope>
</reference>
<evidence type="ECO:0000313" key="1">
    <source>
        <dbReference type="EMBL" id="CAG6733441.1"/>
    </source>
</evidence>
<name>A0A8D8YS05_9HEMI</name>
<proteinExistence type="predicted"/>